<evidence type="ECO:0000256" key="9">
    <source>
        <dbReference type="RuleBase" id="RU363037"/>
    </source>
</evidence>
<evidence type="ECO:0000313" key="13">
    <source>
        <dbReference type="EMBL" id="CAD9249271.1"/>
    </source>
</evidence>
<dbReference type="EC" id="6.1.1.18" evidence="2"/>
<dbReference type="NCBIfam" id="TIGR00440">
    <property type="entry name" value="glnS"/>
    <property type="match status" value="1"/>
</dbReference>
<dbReference type="InterPro" id="IPR001412">
    <property type="entry name" value="aa-tRNA-synth_I_CS"/>
</dbReference>
<feature type="domain" description="tRNA synthetases class I (E and Q) anti-codon binding" evidence="12">
    <location>
        <begin position="508"/>
        <end position="565"/>
    </location>
</feature>
<dbReference type="GO" id="GO:0005524">
    <property type="term" value="F:ATP binding"/>
    <property type="evidence" value="ECO:0007669"/>
    <property type="project" value="UniProtKB-KW"/>
</dbReference>
<dbReference type="PRINTS" id="PR00987">
    <property type="entry name" value="TRNASYNTHGLU"/>
</dbReference>
<name>A0A7S1TWZ5_9STRA</name>
<proteinExistence type="inferred from homology"/>
<dbReference type="NCBIfam" id="NF011291">
    <property type="entry name" value="PRK14703.1"/>
    <property type="match status" value="1"/>
</dbReference>
<keyword evidence="6 9" id="KW-0648">Protein biosynthesis</keyword>
<evidence type="ECO:0000256" key="1">
    <source>
        <dbReference type="ARBA" id="ARBA00005594"/>
    </source>
</evidence>
<dbReference type="InterPro" id="IPR000924">
    <property type="entry name" value="Glu/Gln-tRNA-synth"/>
</dbReference>
<dbReference type="FunFam" id="1.10.1160.10:FF:000001">
    <property type="entry name" value="Glutamine--tRNA ligase"/>
    <property type="match status" value="1"/>
</dbReference>
<evidence type="ECO:0000256" key="7">
    <source>
        <dbReference type="ARBA" id="ARBA00023146"/>
    </source>
</evidence>
<evidence type="ECO:0000256" key="3">
    <source>
        <dbReference type="ARBA" id="ARBA00022598"/>
    </source>
</evidence>
<dbReference type="SUPFAM" id="SSF50715">
    <property type="entry name" value="Ribosomal protein L25-like"/>
    <property type="match status" value="1"/>
</dbReference>
<dbReference type="GO" id="GO:0004819">
    <property type="term" value="F:glutamine-tRNA ligase activity"/>
    <property type="evidence" value="ECO:0007669"/>
    <property type="project" value="UniProtKB-EC"/>
</dbReference>
<feature type="domain" description="Glutamyl/glutaminyl-tRNA synthetase class Ib anti-codon binding" evidence="11">
    <location>
        <begin position="390"/>
        <end position="489"/>
    </location>
</feature>
<dbReference type="Pfam" id="PF00749">
    <property type="entry name" value="tRNA-synt_1c"/>
    <property type="match status" value="1"/>
</dbReference>
<evidence type="ECO:0000259" key="10">
    <source>
        <dbReference type="Pfam" id="PF00749"/>
    </source>
</evidence>
<dbReference type="InterPro" id="IPR014729">
    <property type="entry name" value="Rossmann-like_a/b/a_fold"/>
</dbReference>
<dbReference type="Gene3D" id="3.90.800.10">
    <property type="entry name" value="Glutamyl-tRNA Synthetase, Domain 3"/>
    <property type="match status" value="1"/>
</dbReference>
<dbReference type="Gene3D" id="1.10.1160.10">
    <property type="entry name" value="Glutamyl-trna Synthetase, Domain 2"/>
    <property type="match status" value="1"/>
</dbReference>
<dbReference type="SUPFAM" id="SSF52374">
    <property type="entry name" value="Nucleotidylyl transferase"/>
    <property type="match status" value="1"/>
</dbReference>
<dbReference type="InterPro" id="IPR020061">
    <property type="entry name" value="Glu_tRNA_lig_a-bdl"/>
</dbReference>
<dbReference type="InterPro" id="IPR004514">
    <property type="entry name" value="Gln-tRNA-synth"/>
</dbReference>
<dbReference type="Pfam" id="PF20974">
    <property type="entry name" value="tRNA-synt_1c_C2"/>
    <property type="match status" value="1"/>
</dbReference>
<dbReference type="Gene3D" id="3.40.50.620">
    <property type="entry name" value="HUPs"/>
    <property type="match status" value="1"/>
</dbReference>
<comment type="similarity">
    <text evidence="1 9">Belongs to the class-I aminoacyl-tRNA synthetase family.</text>
</comment>
<dbReference type="Gene3D" id="2.40.240.10">
    <property type="entry name" value="Ribosomal Protein L25, Chain P"/>
    <property type="match status" value="2"/>
</dbReference>
<dbReference type="AlphaFoldDB" id="A0A7S1TWZ5"/>
<feature type="domain" description="Glutamyl/glutaminyl-tRNA synthetase class Ib catalytic" evidence="10">
    <location>
        <begin position="61"/>
        <end position="387"/>
    </location>
</feature>
<gene>
    <name evidence="13" type="ORF">PPAR1163_LOCUS7631</name>
</gene>
<keyword evidence="5 9" id="KW-0067">ATP-binding</keyword>
<dbReference type="GO" id="GO:0006425">
    <property type="term" value="P:glutaminyl-tRNA aminoacylation"/>
    <property type="evidence" value="ECO:0007669"/>
    <property type="project" value="InterPro"/>
</dbReference>
<dbReference type="FunFam" id="3.40.50.620:FF:000037">
    <property type="entry name" value="Glutamine--tRNA ligase cytoplasmic"/>
    <property type="match status" value="1"/>
</dbReference>
<dbReference type="FunFam" id="3.90.800.10:FF:000001">
    <property type="entry name" value="Glutamine--tRNA ligase"/>
    <property type="match status" value="1"/>
</dbReference>
<dbReference type="InterPro" id="IPR050132">
    <property type="entry name" value="Gln/Glu-tRNA_Ligase"/>
</dbReference>
<dbReference type="PANTHER" id="PTHR43097">
    <property type="entry name" value="GLUTAMINE-TRNA LIGASE"/>
    <property type="match status" value="1"/>
</dbReference>
<evidence type="ECO:0000256" key="6">
    <source>
        <dbReference type="ARBA" id="ARBA00022917"/>
    </source>
</evidence>
<sequence length="576" mass="64457">MRVALAVAATAAGVASGFSVQRAPRLSMVTETPSSPEQQSRKHFLKNIVDADLESGRFSGLRTRFPPEPNGYLHIGHAKSINLNFGLGIEYSGATNMRFDDTNPVKEDMEYVNAILSDVRWLRGESGAAAAEPWAGDVRHSSDYFDVFYKAAEYLIEQGLAYVDTLTAEEMKEYRGTLTEPGKDSPDRSRAAEESLEMFRQMRDGELPEGAAILRAKIDMASPNLNMRDPAIYRVRHAEHPITGDAWKIYPMYDFAHCISDALEEITHSICTLEFQDHRPLYDWFLEKLLPSGLLPQSTLETLPRQYEFSRLNLEYTVLSKRKLIQLVQGRKVDGWDDPRMPTICGIRRRGFTPSAMRLFCERIGVSKVDGVIDVAVLEDCARTDLDAASPRAFALQTPLKVTISNWDDCKVEEFEVPRHPKREELGSRTLPFGKTLYIDAEDFNLDPPKGYNRLSPGGRVRLKYAYVIECDEVVKDDAGNVVELVCSYIPETRAGATPEGMKKVRGIVQWLSAEHAVPAQLQLYDRLFKTASPGAESGDFLNDLNPNSLISLDEALVEPSVKVSSPYPKPITPSL</sequence>
<evidence type="ECO:0000256" key="5">
    <source>
        <dbReference type="ARBA" id="ARBA00022840"/>
    </source>
</evidence>
<dbReference type="PROSITE" id="PS00178">
    <property type="entry name" value="AA_TRNA_LIGASE_I"/>
    <property type="match status" value="1"/>
</dbReference>
<evidence type="ECO:0000256" key="8">
    <source>
        <dbReference type="ARBA" id="ARBA00048270"/>
    </source>
</evidence>
<protein>
    <recommendedName>
        <fullName evidence="2">glutamine--tRNA ligase</fullName>
        <ecNumber evidence="2">6.1.1.18</ecNumber>
    </recommendedName>
</protein>
<dbReference type="Pfam" id="PF03950">
    <property type="entry name" value="tRNA-synt_1c_C"/>
    <property type="match status" value="1"/>
</dbReference>
<comment type="catalytic activity">
    <reaction evidence="8">
        <text>tRNA(Gln) + L-glutamine + ATP = L-glutaminyl-tRNA(Gln) + AMP + diphosphate</text>
        <dbReference type="Rhea" id="RHEA:20121"/>
        <dbReference type="Rhea" id="RHEA-COMP:9662"/>
        <dbReference type="Rhea" id="RHEA-COMP:9681"/>
        <dbReference type="ChEBI" id="CHEBI:30616"/>
        <dbReference type="ChEBI" id="CHEBI:33019"/>
        <dbReference type="ChEBI" id="CHEBI:58359"/>
        <dbReference type="ChEBI" id="CHEBI:78442"/>
        <dbReference type="ChEBI" id="CHEBI:78521"/>
        <dbReference type="ChEBI" id="CHEBI:456215"/>
        <dbReference type="EC" id="6.1.1.18"/>
    </reaction>
</comment>
<dbReference type="PANTHER" id="PTHR43097:SF4">
    <property type="entry name" value="GLUTAMINE--TRNA LIGASE"/>
    <property type="match status" value="1"/>
</dbReference>
<dbReference type="GO" id="GO:0005829">
    <property type="term" value="C:cytosol"/>
    <property type="evidence" value="ECO:0007669"/>
    <property type="project" value="TreeGrafter"/>
</dbReference>
<reference evidence="13" key="1">
    <citation type="submission" date="2021-01" db="EMBL/GenBank/DDBJ databases">
        <authorList>
            <person name="Corre E."/>
            <person name="Pelletier E."/>
            <person name="Niang G."/>
            <person name="Scheremetjew M."/>
            <person name="Finn R."/>
            <person name="Kale V."/>
            <person name="Holt S."/>
            <person name="Cochrane G."/>
            <person name="Meng A."/>
            <person name="Brown T."/>
            <person name="Cohen L."/>
        </authorList>
    </citation>
    <scope>NUCLEOTIDE SEQUENCE</scope>
    <source>
        <strain evidence="13">CCMP2877</strain>
    </source>
</reference>
<evidence type="ECO:0000256" key="4">
    <source>
        <dbReference type="ARBA" id="ARBA00022741"/>
    </source>
</evidence>
<dbReference type="InterPro" id="IPR020058">
    <property type="entry name" value="Glu/Gln-tRNA-synth_Ib_cat-dom"/>
</dbReference>
<keyword evidence="3 9" id="KW-0436">Ligase</keyword>
<organism evidence="13">
    <name type="scientific">Phaeomonas parva</name>
    <dbReference type="NCBI Taxonomy" id="124430"/>
    <lineage>
        <taxon>Eukaryota</taxon>
        <taxon>Sar</taxon>
        <taxon>Stramenopiles</taxon>
        <taxon>Ochrophyta</taxon>
        <taxon>Pinguiophyceae</taxon>
        <taxon>Pinguiochrysidales</taxon>
        <taxon>Pinguiochrysidaceae</taxon>
        <taxon>Phaeomonas</taxon>
    </lineage>
</organism>
<dbReference type="EMBL" id="HBGJ01012158">
    <property type="protein sequence ID" value="CAD9249271.1"/>
    <property type="molecule type" value="Transcribed_RNA"/>
</dbReference>
<dbReference type="InterPro" id="IPR020059">
    <property type="entry name" value="Glu/Gln-tRNA-synth_Ib_codon-bd"/>
</dbReference>
<accession>A0A7S1TWZ5</accession>
<dbReference type="InterPro" id="IPR011035">
    <property type="entry name" value="Ribosomal_bL25/Gln-tRNA_synth"/>
</dbReference>
<keyword evidence="4 9" id="KW-0547">Nucleotide-binding</keyword>
<evidence type="ECO:0000259" key="11">
    <source>
        <dbReference type="Pfam" id="PF03950"/>
    </source>
</evidence>
<evidence type="ECO:0000259" key="12">
    <source>
        <dbReference type="Pfam" id="PF20974"/>
    </source>
</evidence>
<evidence type="ECO:0000256" key="2">
    <source>
        <dbReference type="ARBA" id="ARBA00012836"/>
    </source>
</evidence>
<keyword evidence="7 9" id="KW-0030">Aminoacyl-tRNA synthetase</keyword>
<dbReference type="InterPro" id="IPR020056">
    <property type="entry name" value="Rbsml_bL25/Gln-tRNA_synth_N"/>
</dbReference>
<dbReference type="InterPro" id="IPR049437">
    <property type="entry name" value="tRNA-synt_1c_C2"/>
</dbReference>